<comment type="caution">
    <text evidence="2">The sequence shown here is derived from an EMBL/GenBank/DDBJ whole genome shotgun (WGS) entry which is preliminary data.</text>
</comment>
<dbReference type="AlphaFoldDB" id="A0A561WT74"/>
<sequence length="77" mass="7287">MVTAGLGAAFVPALALAGGLPAGVAATSLSALGGRHLSAMHRAYRTGASPAVAVTVTALMAAGRAVTPAVSSGVEKT</sequence>
<evidence type="ECO:0000256" key="1">
    <source>
        <dbReference type="SAM" id="SignalP"/>
    </source>
</evidence>
<gene>
    <name evidence="2" type="ORF">FHX75_11193</name>
</gene>
<evidence type="ECO:0000313" key="3">
    <source>
        <dbReference type="Proteomes" id="UP000319927"/>
    </source>
</evidence>
<name>A0A561WT74_9ACTN</name>
<accession>A0A561WT74</accession>
<feature type="chain" id="PRO_5038613092" evidence="1">
    <location>
        <begin position="18"/>
        <end position="77"/>
    </location>
</feature>
<protein>
    <submittedName>
        <fullName evidence="2">Uncharacterized protein</fullName>
    </submittedName>
</protein>
<evidence type="ECO:0000313" key="2">
    <source>
        <dbReference type="EMBL" id="TWG27058.1"/>
    </source>
</evidence>
<dbReference type="Proteomes" id="UP000319927">
    <property type="component" value="Unassembled WGS sequence"/>
</dbReference>
<proteinExistence type="predicted"/>
<feature type="signal peptide" evidence="1">
    <location>
        <begin position="1"/>
        <end position="17"/>
    </location>
</feature>
<dbReference type="RefSeq" id="WP_246157493.1">
    <property type="nucleotide sequence ID" value="NZ_VIXA01000001.1"/>
</dbReference>
<organism evidence="2 3">
    <name type="scientific">Micromonospora palomenae</name>
    <dbReference type="NCBI Taxonomy" id="1461247"/>
    <lineage>
        <taxon>Bacteria</taxon>
        <taxon>Bacillati</taxon>
        <taxon>Actinomycetota</taxon>
        <taxon>Actinomycetes</taxon>
        <taxon>Micromonosporales</taxon>
        <taxon>Micromonosporaceae</taxon>
        <taxon>Micromonospora</taxon>
    </lineage>
</organism>
<keyword evidence="1" id="KW-0732">Signal</keyword>
<reference evidence="2 3" key="1">
    <citation type="submission" date="2019-06" db="EMBL/GenBank/DDBJ databases">
        <title>Sequencing the genomes of 1000 actinobacteria strains.</title>
        <authorList>
            <person name="Klenk H.-P."/>
        </authorList>
    </citation>
    <scope>NUCLEOTIDE SEQUENCE [LARGE SCALE GENOMIC DNA]</scope>
    <source>
        <strain evidence="2 3">DSM 102131</strain>
    </source>
</reference>
<dbReference type="EMBL" id="VIXA01000001">
    <property type="protein sequence ID" value="TWG27058.1"/>
    <property type="molecule type" value="Genomic_DNA"/>
</dbReference>
<keyword evidence="3" id="KW-1185">Reference proteome</keyword>